<keyword evidence="2" id="KW-1185">Reference proteome</keyword>
<evidence type="ECO:0000313" key="1">
    <source>
        <dbReference type="EMBL" id="KAJ8885711.1"/>
    </source>
</evidence>
<reference evidence="1 2" key="1">
    <citation type="submission" date="2023-02" db="EMBL/GenBank/DDBJ databases">
        <title>LHISI_Scaffold_Assembly.</title>
        <authorList>
            <person name="Stuart O.P."/>
            <person name="Cleave R."/>
            <person name="Magrath M.J.L."/>
            <person name="Mikheyev A.S."/>
        </authorList>
    </citation>
    <scope>NUCLEOTIDE SEQUENCE [LARGE SCALE GENOMIC DNA]</scope>
    <source>
        <strain evidence="1">Daus_M_001</strain>
        <tissue evidence="1">Leg muscle</tissue>
    </source>
</reference>
<proteinExistence type="predicted"/>
<protein>
    <submittedName>
        <fullName evidence="1">Uncharacterized protein</fullName>
    </submittedName>
</protein>
<feature type="non-terminal residue" evidence="1">
    <location>
        <position position="121"/>
    </location>
</feature>
<organism evidence="1 2">
    <name type="scientific">Dryococelus australis</name>
    <dbReference type="NCBI Taxonomy" id="614101"/>
    <lineage>
        <taxon>Eukaryota</taxon>
        <taxon>Metazoa</taxon>
        <taxon>Ecdysozoa</taxon>
        <taxon>Arthropoda</taxon>
        <taxon>Hexapoda</taxon>
        <taxon>Insecta</taxon>
        <taxon>Pterygota</taxon>
        <taxon>Neoptera</taxon>
        <taxon>Polyneoptera</taxon>
        <taxon>Phasmatodea</taxon>
        <taxon>Verophasmatodea</taxon>
        <taxon>Anareolatae</taxon>
        <taxon>Phasmatidae</taxon>
        <taxon>Eurycanthinae</taxon>
        <taxon>Dryococelus</taxon>
    </lineage>
</organism>
<dbReference type="Proteomes" id="UP001159363">
    <property type="component" value="Chromosome X"/>
</dbReference>
<evidence type="ECO:0000313" key="2">
    <source>
        <dbReference type="Proteomes" id="UP001159363"/>
    </source>
</evidence>
<accession>A0ABQ9HNN4</accession>
<dbReference type="EMBL" id="JARBHB010000004">
    <property type="protein sequence ID" value="KAJ8885711.1"/>
    <property type="molecule type" value="Genomic_DNA"/>
</dbReference>
<sequence length="121" mass="14244">MWFYNLGIHIIAKDVDKTVFFTWTEDQGGRGSNEIFSILRRIIEVDYIVQKGVFKIIDHKFTKICHSYLDSDRDFGRIEKRLRKYQTICTPEKYSQVIASSSRKGSSTRNIISEILKTFQK</sequence>
<name>A0ABQ9HNN4_9NEOP</name>
<comment type="caution">
    <text evidence="1">The sequence shown here is derived from an EMBL/GenBank/DDBJ whole genome shotgun (WGS) entry which is preliminary data.</text>
</comment>
<gene>
    <name evidence="1" type="ORF">PR048_011909</name>
</gene>